<reference evidence="3 4" key="1">
    <citation type="journal article" date="2018" name="Cell">
        <title>The Chara Genome: Secondary Complexity and Implications for Plant Terrestrialization.</title>
        <authorList>
            <person name="Nishiyama T."/>
            <person name="Sakayama H."/>
            <person name="Vries J.D."/>
            <person name="Buschmann H."/>
            <person name="Saint-Marcoux D."/>
            <person name="Ullrich K.K."/>
            <person name="Haas F.B."/>
            <person name="Vanderstraeten L."/>
            <person name="Becker D."/>
            <person name="Lang D."/>
            <person name="Vosolsobe S."/>
            <person name="Rombauts S."/>
            <person name="Wilhelmsson P.K.I."/>
            <person name="Janitza P."/>
            <person name="Kern R."/>
            <person name="Heyl A."/>
            <person name="Rumpler F."/>
            <person name="Villalobos L.I.A.C."/>
            <person name="Clay J.M."/>
            <person name="Skokan R."/>
            <person name="Toyoda A."/>
            <person name="Suzuki Y."/>
            <person name="Kagoshima H."/>
            <person name="Schijlen E."/>
            <person name="Tajeshwar N."/>
            <person name="Catarino B."/>
            <person name="Hetherington A.J."/>
            <person name="Saltykova A."/>
            <person name="Bonnot C."/>
            <person name="Breuninger H."/>
            <person name="Symeonidi A."/>
            <person name="Radhakrishnan G.V."/>
            <person name="Van Nieuwerburgh F."/>
            <person name="Deforce D."/>
            <person name="Chang C."/>
            <person name="Karol K.G."/>
            <person name="Hedrich R."/>
            <person name="Ulvskov P."/>
            <person name="Glockner G."/>
            <person name="Delwiche C.F."/>
            <person name="Petrasek J."/>
            <person name="Van de Peer Y."/>
            <person name="Friml J."/>
            <person name="Beilby M."/>
            <person name="Dolan L."/>
            <person name="Kohara Y."/>
            <person name="Sugano S."/>
            <person name="Fujiyama A."/>
            <person name="Delaux P.-M."/>
            <person name="Quint M."/>
            <person name="TheiBen G."/>
            <person name="Hagemann M."/>
            <person name="Harholt J."/>
            <person name="Dunand C."/>
            <person name="Zachgo S."/>
            <person name="Langdale J."/>
            <person name="Maumus F."/>
            <person name="Straeten D.V.D."/>
            <person name="Gould S.B."/>
            <person name="Rensing S.A."/>
        </authorList>
    </citation>
    <scope>NUCLEOTIDE SEQUENCE [LARGE SCALE GENOMIC DNA]</scope>
    <source>
        <strain evidence="3 4">S276</strain>
    </source>
</reference>
<dbReference type="CDD" id="cd01650">
    <property type="entry name" value="RT_nLTR_like"/>
    <property type="match status" value="1"/>
</dbReference>
<organism evidence="3 4">
    <name type="scientific">Chara braunii</name>
    <name type="common">Braun's stonewort</name>
    <dbReference type="NCBI Taxonomy" id="69332"/>
    <lineage>
        <taxon>Eukaryota</taxon>
        <taxon>Viridiplantae</taxon>
        <taxon>Streptophyta</taxon>
        <taxon>Charophyceae</taxon>
        <taxon>Charales</taxon>
        <taxon>Characeae</taxon>
        <taxon>Chara</taxon>
    </lineage>
</organism>
<accession>A0A388JUA1</accession>
<feature type="compositionally biased region" description="Polar residues" evidence="1">
    <location>
        <begin position="199"/>
        <end position="226"/>
    </location>
</feature>
<sequence>MARRLFDLNIRRGRVKFESPNVVSYVAKAVEVATWLIQKRTINLKLGGKEYPVLIKPWMMKLELKELRLREVETNFWILALRVPLDAMCYLPSAVEGLIGGVKCIHPPEADRSKPKLMNIKLDMDPQTRFRVEDTLSIESPKGELWTVQVATPFSDWCRKCRWYFHTEDDWPRQAESSTRRSWANSRLPRQQPPVRQQEGQNSQRPNQASTSQVSNRQPPGQQTQPLDRVLPGPAPPGTQGQSSAAPQAAVQQLQQRTQYEGDARTLGQGYQELYPAFFNYNQADRDLSDPFRLPNPEEPGYTWYSNIRGEGDQQAVIRHKLDYYALVSKGLVQRVTYVRQVGHPLSDHKPVLMDLVLSGGRERGRSYFKLNSQNLEDQGLLDWVREQMASWRSARPHFTSTADWLDGGLVVISGVLDVSSRILARHRNKEEEQCRRRVEEAEGKMEMHPISTLVWAKERETRTAEWKKLQLDKQSRWEETLKVKGILVYDRMTRETFRKLLPSSSFQQVVQLDHPFDQRAPKALTQEELLEYARIFYANILTTRRTEDIVDTDLSREVNMWEDTAALLEETDRLALDRPITEEELKQTGKEMAPGKCPGRDGLTVEFYRACGDVLFPPLVEVYNEVLGEGKLGGAITHGVISVMFKKGDKAHIRNYRPISVLNVNYKLLAKTLALRLGRILPKLVERDQGAFVHGRSIFVNILTVIESIEVIQEENLDPAILLLDMEKAYDRVGWSFVLTTLRKMGFGQGFCKWVIAMYTLSSSTVQVNGHLSRTFQLSRSLRQGCPLAPLLFVLQLEVPLNRIRKQPRIRGLPLSANRDCRTKALADDLFLISANTAESLEAVKSVPGEYSLLSKASVN</sequence>
<dbReference type="PANTHER" id="PTHR19446">
    <property type="entry name" value="REVERSE TRANSCRIPTASES"/>
    <property type="match status" value="1"/>
</dbReference>
<dbReference type="Proteomes" id="UP000265515">
    <property type="component" value="Unassembled WGS sequence"/>
</dbReference>
<proteinExistence type="predicted"/>
<name>A0A388JUA1_CHABU</name>
<evidence type="ECO:0000256" key="1">
    <source>
        <dbReference type="SAM" id="MobiDB-lite"/>
    </source>
</evidence>
<dbReference type="EMBL" id="BFEA01000018">
    <property type="protein sequence ID" value="GBG61292.1"/>
    <property type="molecule type" value="Genomic_DNA"/>
</dbReference>
<dbReference type="SUPFAM" id="SSF56219">
    <property type="entry name" value="DNase I-like"/>
    <property type="match status" value="1"/>
</dbReference>
<gene>
    <name evidence="3" type="ORF">CBR_g19825</name>
</gene>
<dbReference type="STRING" id="69332.A0A388JUA1"/>
<evidence type="ECO:0000313" key="4">
    <source>
        <dbReference type="Proteomes" id="UP000265515"/>
    </source>
</evidence>
<evidence type="ECO:0000313" key="3">
    <source>
        <dbReference type="EMBL" id="GBG61292.1"/>
    </source>
</evidence>
<dbReference type="InterPro" id="IPR043502">
    <property type="entry name" value="DNA/RNA_pol_sf"/>
</dbReference>
<feature type="domain" description="Reverse transcriptase" evidence="2">
    <location>
        <begin position="626"/>
        <end position="861"/>
    </location>
</feature>
<evidence type="ECO:0000259" key="2">
    <source>
        <dbReference type="PROSITE" id="PS50878"/>
    </source>
</evidence>
<dbReference type="Gramene" id="GBG61292">
    <property type="protein sequence ID" value="GBG61292"/>
    <property type="gene ID" value="CBR_g19825"/>
</dbReference>
<dbReference type="OMA" id="MEFRYER"/>
<comment type="caution">
    <text evidence="3">The sequence shown here is derived from an EMBL/GenBank/DDBJ whole genome shotgun (WGS) entry which is preliminary data.</text>
</comment>
<dbReference type="OrthoDB" id="416119at2759"/>
<dbReference type="SUPFAM" id="SSF56672">
    <property type="entry name" value="DNA/RNA polymerases"/>
    <property type="match status" value="1"/>
</dbReference>
<dbReference type="Gene3D" id="3.60.10.10">
    <property type="entry name" value="Endonuclease/exonuclease/phosphatase"/>
    <property type="match status" value="1"/>
</dbReference>
<feature type="compositionally biased region" description="Low complexity" evidence="1">
    <location>
        <begin position="187"/>
        <end position="198"/>
    </location>
</feature>
<feature type="region of interest" description="Disordered" evidence="1">
    <location>
        <begin position="174"/>
        <end position="259"/>
    </location>
</feature>
<dbReference type="InterPro" id="IPR036691">
    <property type="entry name" value="Endo/exonu/phosph_ase_sf"/>
</dbReference>
<feature type="compositionally biased region" description="Low complexity" evidence="1">
    <location>
        <begin position="240"/>
        <end position="259"/>
    </location>
</feature>
<dbReference type="AlphaFoldDB" id="A0A388JUA1"/>
<dbReference type="PROSITE" id="PS50878">
    <property type="entry name" value="RT_POL"/>
    <property type="match status" value="1"/>
</dbReference>
<dbReference type="Pfam" id="PF00078">
    <property type="entry name" value="RVT_1"/>
    <property type="match status" value="1"/>
</dbReference>
<protein>
    <recommendedName>
        <fullName evidence="2">Reverse transcriptase domain-containing protein</fullName>
    </recommendedName>
</protein>
<dbReference type="InterPro" id="IPR000477">
    <property type="entry name" value="RT_dom"/>
</dbReference>
<keyword evidence="4" id="KW-1185">Reference proteome</keyword>
<feature type="compositionally biased region" description="Polar residues" evidence="1">
    <location>
        <begin position="175"/>
        <end position="185"/>
    </location>
</feature>